<dbReference type="Gene3D" id="1.20.80.10">
    <property type="match status" value="1"/>
</dbReference>
<protein>
    <submittedName>
        <fullName evidence="4">Bgt-1138</fullName>
    </submittedName>
</protein>
<dbReference type="InterPro" id="IPR000582">
    <property type="entry name" value="Acyl-CoA-binding_protein"/>
</dbReference>
<organism evidence="4">
    <name type="scientific">Blumeria graminis f. sp. tritici 96224</name>
    <dbReference type="NCBI Taxonomy" id="1268274"/>
    <lineage>
        <taxon>Eukaryota</taxon>
        <taxon>Fungi</taxon>
        <taxon>Dikarya</taxon>
        <taxon>Ascomycota</taxon>
        <taxon>Pezizomycotina</taxon>
        <taxon>Leotiomycetes</taxon>
        <taxon>Erysiphales</taxon>
        <taxon>Erysiphaceae</taxon>
        <taxon>Blumeria</taxon>
    </lineage>
</organism>
<dbReference type="PANTHER" id="PTHR23310:SF62">
    <property type="entry name" value="ACYL-COA BINDING PROTEIN 1, ISOFORM A"/>
    <property type="match status" value="1"/>
</dbReference>
<feature type="domain" description="ACB" evidence="3">
    <location>
        <begin position="1"/>
        <end position="91"/>
    </location>
</feature>
<evidence type="ECO:0000313" key="4">
    <source>
        <dbReference type="EMBL" id="SUZ08545.1"/>
    </source>
</evidence>
<dbReference type="SUPFAM" id="SSF47027">
    <property type="entry name" value="Acyl-CoA binding protein"/>
    <property type="match status" value="1"/>
</dbReference>
<dbReference type="GO" id="GO:0000062">
    <property type="term" value="F:fatty-acyl-CoA binding"/>
    <property type="evidence" value="ECO:0007669"/>
    <property type="project" value="InterPro"/>
</dbReference>
<sequence>MVETELTPFEKAAKESKQLTIPLSNDKLLYMYGLFKVASGEDIEKAPAPGTFDLKGKAKRKAWREVSQYSQKEAEEKYIKFIEELKESNGFDPNKVPEVVGGTKAQEV</sequence>
<dbReference type="InterPro" id="IPR035984">
    <property type="entry name" value="Acyl-CoA-binding_sf"/>
</dbReference>
<dbReference type="EMBL" id="UIGY01000025">
    <property type="protein sequence ID" value="SUZ08545.1"/>
    <property type="molecule type" value="Genomic_DNA"/>
</dbReference>
<dbReference type="PROSITE" id="PS51228">
    <property type="entry name" value="ACB_2"/>
    <property type="match status" value="1"/>
</dbReference>
<dbReference type="AlphaFoldDB" id="A0A381L3P9"/>
<dbReference type="Pfam" id="PF00887">
    <property type="entry name" value="ACBP"/>
    <property type="match status" value="1"/>
</dbReference>
<accession>A0A381L3P9</accession>
<dbReference type="PRINTS" id="PR00689">
    <property type="entry name" value="ACOABINDINGP"/>
</dbReference>
<dbReference type="OrthoDB" id="346910at2759"/>
<evidence type="ECO:0000256" key="1">
    <source>
        <dbReference type="ARBA" id="ARBA00005567"/>
    </source>
</evidence>
<proteinExistence type="inferred from homology"/>
<evidence type="ECO:0000259" key="3">
    <source>
        <dbReference type="PROSITE" id="PS51228"/>
    </source>
</evidence>
<keyword evidence="2" id="KW-0446">Lipid-binding</keyword>
<dbReference type="GO" id="GO:0006631">
    <property type="term" value="P:fatty acid metabolic process"/>
    <property type="evidence" value="ECO:0007669"/>
    <property type="project" value="TreeGrafter"/>
</dbReference>
<evidence type="ECO:0000256" key="2">
    <source>
        <dbReference type="ARBA" id="ARBA00023121"/>
    </source>
</evidence>
<reference evidence="4" key="1">
    <citation type="submission" date="2018-07" db="EMBL/GenBank/DDBJ databases">
        <authorList>
            <person name="Quirk P.G."/>
            <person name="Krulwich T.A."/>
        </authorList>
    </citation>
    <scope>NUCLEOTIDE SEQUENCE</scope>
    <source>
        <strain evidence="4">96224</strain>
    </source>
</reference>
<dbReference type="PANTHER" id="PTHR23310">
    <property type="entry name" value="ACYL-COA-BINDING PROTEIN, ACBP"/>
    <property type="match status" value="1"/>
</dbReference>
<name>A0A381L3P9_BLUGR</name>
<gene>
    <name evidence="4" type="ORF">BGT96224V2_LOCUS1699</name>
</gene>
<comment type="similarity">
    <text evidence="1">Belongs to the ACBP family.</text>
</comment>
<dbReference type="InterPro" id="IPR014352">
    <property type="entry name" value="FERM/acyl-CoA-bd_prot_sf"/>
</dbReference>